<comment type="similarity">
    <text evidence="2 10">Belongs to the ATPase g subunit family.</text>
</comment>
<keyword evidence="7 10" id="KW-0496">Mitochondrion</keyword>
<accession>A0ABP1NY13</accession>
<evidence type="ECO:0000256" key="8">
    <source>
        <dbReference type="ARBA" id="ARBA00023136"/>
    </source>
</evidence>
<keyword evidence="3 10" id="KW-0813">Transport</keyword>
<keyword evidence="12" id="KW-1185">Reference proteome</keyword>
<proteinExistence type="inferred from homology"/>
<comment type="subcellular location">
    <subcellularLocation>
        <location evidence="1">Mitochondrion membrane</location>
    </subcellularLocation>
</comment>
<protein>
    <recommendedName>
        <fullName evidence="10">ATP synthase subunit g</fullName>
        <shortName evidence="10">ATPase subunit g</shortName>
    </recommendedName>
</protein>
<keyword evidence="6 10" id="KW-0406">Ion transport</keyword>
<comment type="caution">
    <text evidence="11">The sequence shown here is derived from an EMBL/GenBank/DDBJ whole genome shotgun (WGS) entry which is preliminary data.</text>
</comment>
<keyword evidence="5 10" id="KW-0375">Hydrogen ion transport</keyword>
<evidence type="ECO:0000256" key="2">
    <source>
        <dbReference type="ARBA" id="ARBA00005699"/>
    </source>
</evidence>
<evidence type="ECO:0000313" key="11">
    <source>
        <dbReference type="EMBL" id="CAL7944641.1"/>
    </source>
</evidence>
<keyword evidence="4 10" id="KW-0138">CF(0)</keyword>
<evidence type="ECO:0000256" key="10">
    <source>
        <dbReference type="PIRNR" id="PIRNR017835"/>
    </source>
</evidence>
<reference evidence="11 12" key="1">
    <citation type="submission" date="2024-08" db="EMBL/GenBank/DDBJ databases">
        <authorList>
            <person name="Will J Nash"/>
            <person name="Angela Man"/>
            <person name="Seanna McTaggart"/>
            <person name="Kendall Baker"/>
            <person name="Tom Barker"/>
            <person name="Leah Catchpole"/>
            <person name="Alex Durrant"/>
            <person name="Karim Gharbi"/>
            <person name="Naomi Irish"/>
            <person name="Gemy Kaithakottil"/>
            <person name="Debby Ku"/>
            <person name="Aaliyah Providence"/>
            <person name="Felix Shaw"/>
            <person name="David Swarbreck"/>
            <person name="Chris Watkins"/>
            <person name="Ann M. McCartney"/>
            <person name="Giulio Formenti"/>
            <person name="Alice Mouton"/>
            <person name="Noel Vella"/>
            <person name="Bjorn M von Reumont"/>
            <person name="Adriana Vella"/>
            <person name="Wilfried Haerty"/>
        </authorList>
    </citation>
    <scope>NUCLEOTIDE SEQUENCE [LARGE SCALE GENOMIC DNA]</scope>
</reference>
<evidence type="ECO:0000256" key="9">
    <source>
        <dbReference type="ARBA" id="ARBA00023310"/>
    </source>
</evidence>
<dbReference type="Proteomes" id="UP001642520">
    <property type="component" value="Unassembled WGS sequence"/>
</dbReference>
<evidence type="ECO:0000256" key="6">
    <source>
        <dbReference type="ARBA" id="ARBA00023065"/>
    </source>
</evidence>
<evidence type="ECO:0000313" key="12">
    <source>
        <dbReference type="Proteomes" id="UP001642520"/>
    </source>
</evidence>
<keyword evidence="8 10" id="KW-0472">Membrane</keyword>
<dbReference type="PANTHER" id="PTHR12386">
    <property type="entry name" value="ATP SYNTHASE SUBUNIT"/>
    <property type="match status" value="1"/>
</dbReference>
<sequence>MSKIVNLLKSIPVAEIIEKSKPKLKTMIYYAKEELPPPKISDIPAIKSGISNLIKSAKDRRYLQLTVREVWLNTLVSIEVICWFFVGECIGKQHIIGYDV</sequence>
<organism evidence="11 12">
    <name type="scientific">Xylocopa violacea</name>
    <name type="common">Violet carpenter bee</name>
    <name type="synonym">Apis violacea</name>
    <dbReference type="NCBI Taxonomy" id="135666"/>
    <lineage>
        <taxon>Eukaryota</taxon>
        <taxon>Metazoa</taxon>
        <taxon>Ecdysozoa</taxon>
        <taxon>Arthropoda</taxon>
        <taxon>Hexapoda</taxon>
        <taxon>Insecta</taxon>
        <taxon>Pterygota</taxon>
        <taxon>Neoptera</taxon>
        <taxon>Endopterygota</taxon>
        <taxon>Hymenoptera</taxon>
        <taxon>Apocrita</taxon>
        <taxon>Aculeata</taxon>
        <taxon>Apoidea</taxon>
        <taxon>Anthophila</taxon>
        <taxon>Apidae</taxon>
        <taxon>Xylocopa</taxon>
        <taxon>Xylocopa</taxon>
    </lineage>
</organism>
<evidence type="ECO:0000256" key="3">
    <source>
        <dbReference type="ARBA" id="ARBA00022448"/>
    </source>
</evidence>
<dbReference type="Pfam" id="PF04718">
    <property type="entry name" value="ATP-synt_G"/>
    <property type="match status" value="1"/>
</dbReference>
<keyword evidence="9 10" id="KW-0066">ATP synthesis</keyword>
<name>A0ABP1NY13_XYLVO</name>
<dbReference type="PIRSF" id="PIRSF017835">
    <property type="entry name" value="ATP-synth_g_mitoch_animal"/>
    <property type="match status" value="1"/>
</dbReference>
<evidence type="ECO:0000256" key="4">
    <source>
        <dbReference type="ARBA" id="ARBA00022547"/>
    </source>
</evidence>
<dbReference type="InterPro" id="IPR006808">
    <property type="entry name" value="ATP_synth_F0_gsu_mt"/>
</dbReference>
<evidence type="ECO:0000256" key="5">
    <source>
        <dbReference type="ARBA" id="ARBA00022781"/>
    </source>
</evidence>
<evidence type="ECO:0000256" key="7">
    <source>
        <dbReference type="ARBA" id="ARBA00023128"/>
    </source>
</evidence>
<dbReference type="EMBL" id="CAXAJV020001293">
    <property type="protein sequence ID" value="CAL7944641.1"/>
    <property type="molecule type" value="Genomic_DNA"/>
</dbReference>
<dbReference type="InterPro" id="IPR016702">
    <property type="entry name" value="ATP5MG_metazoa"/>
</dbReference>
<gene>
    <name evidence="11" type="ORF">XYLVIOL_LOCUS6765</name>
</gene>
<evidence type="ECO:0000256" key="1">
    <source>
        <dbReference type="ARBA" id="ARBA00004325"/>
    </source>
</evidence>